<accession>A0ABV5RE76</accession>
<name>A0ABV5RE76_9ACTN</name>
<organism evidence="1 2">
    <name type="scientific">Streptomyces yanii</name>
    <dbReference type="NCBI Taxonomy" id="78510"/>
    <lineage>
        <taxon>Bacteria</taxon>
        <taxon>Bacillati</taxon>
        <taxon>Actinomycetota</taxon>
        <taxon>Actinomycetes</taxon>
        <taxon>Kitasatosporales</taxon>
        <taxon>Streptomycetaceae</taxon>
        <taxon>Streptomyces</taxon>
    </lineage>
</organism>
<comment type="caution">
    <text evidence="1">The sequence shown here is derived from an EMBL/GenBank/DDBJ whole genome shotgun (WGS) entry which is preliminary data.</text>
</comment>
<proteinExistence type="predicted"/>
<reference evidence="1 2" key="1">
    <citation type="submission" date="2024-09" db="EMBL/GenBank/DDBJ databases">
        <authorList>
            <person name="Sun Q."/>
            <person name="Mori K."/>
        </authorList>
    </citation>
    <scope>NUCLEOTIDE SEQUENCE [LARGE SCALE GENOMIC DNA]</scope>
    <source>
        <strain evidence="1 2">JCM 3331</strain>
    </source>
</reference>
<evidence type="ECO:0000313" key="2">
    <source>
        <dbReference type="Proteomes" id="UP001589710"/>
    </source>
</evidence>
<dbReference type="EMBL" id="JBHMCG010000122">
    <property type="protein sequence ID" value="MFB9576178.1"/>
    <property type="molecule type" value="Genomic_DNA"/>
</dbReference>
<dbReference type="Pfam" id="PF11390">
    <property type="entry name" value="FdsD"/>
    <property type="match status" value="1"/>
</dbReference>
<dbReference type="Proteomes" id="UP001589710">
    <property type="component" value="Unassembled WGS sequence"/>
</dbReference>
<keyword evidence="2" id="KW-1185">Reference proteome</keyword>
<dbReference type="InterPro" id="IPR021074">
    <property type="entry name" value="Formate_DH_dsu"/>
</dbReference>
<dbReference type="RefSeq" id="WP_345516696.1">
    <property type="nucleotide sequence ID" value="NZ_BAAAXD010000039.1"/>
</dbReference>
<gene>
    <name evidence="1" type="ORF">ACFFTL_28805</name>
</gene>
<evidence type="ECO:0000313" key="1">
    <source>
        <dbReference type="EMBL" id="MFB9576178.1"/>
    </source>
</evidence>
<sequence>MDATGPSECRMANDIALNLAHLPPAQAATELAGHIGRFWDPRMRTRLRALVDSDAAGVHPLVVEAVKLLR</sequence>
<protein>
    <submittedName>
        <fullName evidence="1">Formate dehydrogenase subunit delta</fullName>
    </submittedName>
</protein>